<comment type="caution">
    <text evidence="10">The sequence shown here is derived from an EMBL/GenBank/DDBJ whole genome shotgun (WGS) entry which is preliminary data.</text>
</comment>
<keyword evidence="6" id="KW-0645">Protease</keyword>
<dbReference type="EMBL" id="JACEOL010000009">
    <property type="protein sequence ID" value="MBA4601439.1"/>
    <property type="molecule type" value="Genomic_DNA"/>
</dbReference>
<evidence type="ECO:0000256" key="1">
    <source>
        <dbReference type="ARBA" id="ARBA00001941"/>
    </source>
</evidence>
<evidence type="ECO:0000256" key="6">
    <source>
        <dbReference type="ARBA" id="ARBA00022670"/>
    </source>
</evidence>
<dbReference type="GO" id="GO:0006508">
    <property type="term" value="P:proteolysis"/>
    <property type="evidence" value="ECO:0007669"/>
    <property type="project" value="UniProtKB-KW"/>
</dbReference>
<organism evidence="10 11">
    <name type="scientific">Thermoactinomyces mirandus</name>
    <dbReference type="NCBI Taxonomy" id="2756294"/>
    <lineage>
        <taxon>Bacteria</taxon>
        <taxon>Bacillati</taxon>
        <taxon>Bacillota</taxon>
        <taxon>Bacilli</taxon>
        <taxon>Bacillales</taxon>
        <taxon>Thermoactinomycetaceae</taxon>
        <taxon>Thermoactinomyces</taxon>
    </lineage>
</organism>
<dbReference type="Pfam" id="PF02073">
    <property type="entry name" value="Peptidase_M29"/>
    <property type="match status" value="1"/>
</dbReference>
<dbReference type="PANTHER" id="PTHR34448:SF1">
    <property type="entry name" value="BLL6088 PROTEIN"/>
    <property type="match status" value="1"/>
</dbReference>
<dbReference type="InterPro" id="IPR035097">
    <property type="entry name" value="M29_N-terminal"/>
</dbReference>
<proteinExistence type="inferred from homology"/>
<evidence type="ECO:0000313" key="10">
    <source>
        <dbReference type="EMBL" id="MBA4601439.1"/>
    </source>
</evidence>
<dbReference type="Proteomes" id="UP000538292">
    <property type="component" value="Unassembled WGS sequence"/>
</dbReference>
<evidence type="ECO:0000256" key="3">
    <source>
        <dbReference type="ARBA" id="ARBA00001947"/>
    </source>
</evidence>
<evidence type="ECO:0000256" key="7">
    <source>
        <dbReference type="ARBA" id="ARBA00022723"/>
    </source>
</evidence>
<evidence type="ECO:0000256" key="4">
    <source>
        <dbReference type="ARBA" id="ARBA00008236"/>
    </source>
</evidence>
<accession>A0A7W1XQK9</accession>
<comment type="cofactor">
    <cofactor evidence="2">
        <name>Mg(2+)</name>
        <dbReference type="ChEBI" id="CHEBI:18420"/>
    </cofactor>
</comment>
<dbReference type="RefSeq" id="WP_181737895.1">
    <property type="nucleotide sequence ID" value="NZ_JACEOL010000009.1"/>
</dbReference>
<dbReference type="PANTHER" id="PTHR34448">
    <property type="entry name" value="AMINOPEPTIDASE"/>
    <property type="match status" value="1"/>
</dbReference>
<dbReference type="InterPro" id="IPR000787">
    <property type="entry name" value="Peptidase_M29"/>
</dbReference>
<evidence type="ECO:0000256" key="9">
    <source>
        <dbReference type="ARBA" id="ARBA00023049"/>
    </source>
</evidence>
<keyword evidence="5 10" id="KW-0031">Aminopeptidase</keyword>
<keyword evidence="8" id="KW-0378">Hydrolase</keyword>
<evidence type="ECO:0000256" key="8">
    <source>
        <dbReference type="ARBA" id="ARBA00022801"/>
    </source>
</evidence>
<comment type="cofactor">
    <cofactor evidence="3">
        <name>Zn(2+)</name>
        <dbReference type="ChEBI" id="CHEBI:29105"/>
    </cofactor>
</comment>
<keyword evidence="9" id="KW-0482">Metalloprotease</keyword>
<evidence type="ECO:0000256" key="5">
    <source>
        <dbReference type="ARBA" id="ARBA00022438"/>
    </source>
</evidence>
<name>A0A7W1XQK9_9BACL</name>
<dbReference type="GO" id="GO:0008237">
    <property type="term" value="F:metallopeptidase activity"/>
    <property type="evidence" value="ECO:0007669"/>
    <property type="project" value="UniProtKB-KW"/>
</dbReference>
<dbReference type="GO" id="GO:0004177">
    <property type="term" value="F:aminopeptidase activity"/>
    <property type="evidence" value="ECO:0007669"/>
    <property type="project" value="UniProtKB-KW"/>
</dbReference>
<dbReference type="InterPro" id="IPR052170">
    <property type="entry name" value="M29_Exopeptidase"/>
</dbReference>
<dbReference type="AlphaFoldDB" id="A0A7W1XQK9"/>
<gene>
    <name evidence="10" type="ORF">H2C83_03710</name>
</gene>
<protein>
    <submittedName>
        <fullName evidence="10">Aminopeptidase</fullName>
    </submittedName>
</protein>
<sequence>MRDLRVSKLAKILVEHSCNVQSGERVLIDVFGKERELARAVVAAVYDAGGYPYVQLNDHFITRALLLGTSEAHMETWTHHALEQMKSMDCYIGIRGSDNVSELSDIPEEKMKLFTSEFNHPVHSEQRVKHTKWVVLRYPNPSMAQLANMSTEAFEDFYFQVCNVDYKKMSKAMEPLVKRMEQTDQVRIVSPGTDLTFSIKGIPVIKCAGEMNIPDGEVYTAPVRDSVNGVITFNTPSVNQGVTFEKISFELENGKIAKATANHTERLNQILDTDEGARYIGEFSLGINPYINHPMKDTLFDEKINGSFHFTPGQAYENADNGNRSSIHWDLVLIQRPEYGGGEIYFDGELIRKDGLFVVDDLIPLNPENLKQS</sequence>
<reference evidence="10 11" key="1">
    <citation type="submission" date="2020-07" db="EMBL/GenBank/DDBJ databases">
        <title>Thermoactinomyces phylogeny.</title>
        <authorList>
            <person name="Dunlap C."/>
        </authorList>
    </citation>
    <scope>NUCLEOTIDE SEQUENCE [LARGE SCALE GENOMIC DNA]</scope>
    <source>
        <strain evidence="10 11">AMNI-1</strain>
    </source>
</reference>
<comment type="cofactor">
    <cofactor evidence="1">
        <name>Co(2+)</name>
        <dbReference type="ChEBI" id="CHEBI:48828"/>
    </cofactor>
</comment>
<dbReference type="SUPFAM" id="SSF144052">
    <property type="entry name" value="Thermophilic metalloprotease-like"/>
    <property type="match status" value="1"/>
</dbReference>
<dbReference type="GO" id="GO:0046872">
    <property type="term" value="F:metal ion binding"/>
    <property type="evidence" value="ECO:0007669"/>
    <property type="project" value="UniProtKB-KW"/>
</dbReference>
<keyword evidence="11" id="KW-1185">Reference proteome</keyword>
<evidence type="ECO:0000256" key="2">
    <source>
        <dbReference type="ARBA" id="ARBA00001946"/>
    </source>
</evidence>
<dbReference type="Gene3D" id="3.40.1830.10">
    <property type="entry name" value="Thermophilic metalloprotease (M29)"/>
    <property type="match status" value="1"/>
</dbReference>
<comment type="similarity">
    <text evidence="4">Belongs to the peptidase M29 family.</text>
</comment>
<evidence type="ECO:0000313" key="11">
    <source>
        <dbReference type="Proteomes" id="UP000538292"/>
    </source>
</evidence>
<keyword evidence="7" id="KW-0479">Metal-binding</keyword>